<dbReference type="InterPro" id="IPR046347">
    <property type="entry name" value="bZIP_sf"/>
</dbReference>
<dbReference type="InterPro" id="IPR043452">
    <property type="entry name" value="BZIP46-like"/>
</dbReference>
<feature type="region of interest" description="Disordered" evidence="8">
    <location>
        <begin position="1"/>
        <end position="20"/>
    </location>
</feature>
<keyword evidence="3" id="KW-0805">Transcription regulation</keyword>
<evidence type="ECO:0000313" key="10">
    <source>
        <dbReference type="EMBL" id="KAJ6851326.1"/>
    </source>
</evidence>
<dbReference type="GO" id="GO:0009738">
    <property type="term" value="P:abscisic acid-activated signaling pathway"/>
    <property type="evidence" value="ECO:0007669"/>
    <property type="project" value="UniProtKB-KW"/>
</dbReference>
<dbReference type="Gene3D" id="1.20.5.170">
    <property type="match status" value="1"/>
</dbReference>
<dbReference type="CDD" id="cd14707">
    <property type="entry name" value="bZIP_plant_BZIP46"/>
    <property type="match status" value="1"/>
</dbReference>
<dbReference type="EMBL" id="JANAVB010002362">
    <property type="protein sequence ID" value="KAJ6851326.1"/>
    <property type="molecule type" value="Genomic_DNA"/>
</dbReference>
<evidence type="ECO:0000256" key="8">
    <source>
        <dbReference type="SAM" id="MobiDB-lite"/>
    </source>
</evidence>
<dbReference type="AlphaFoldDB" id="A0AAX6IDI4"/>
<evidence type="ECO:0000256" key="4">
    <source>
        <dbReference type="ARBA" id="ARBA00023125"/>
    </source>
</evidence>
<dbReference type="PANTHER" id="PTHR22952">
    <property type="entry name" value="CAMP-RESPONSE ELEMENT BINDING PROTEIN-RELATED"/>
    <property type="match status" value="1"/>
</dbReference>
<evidence type="ECO:0000256" key="5">
    <source>
        <dbReference type="ARBA" id="ARBA00023163"/>
    </source>
</evidence>
<keyword evidence="4" id="KW-0238">DNA-binding</keyword>
<dbReference type="SUPFAM" id="SSF57959">
    <property type="entry name" value="Leucine zipper domain"/>
    <property type="match status" value="1"/>
</dbReference>
<reference evidence="10" key="1">
    <citation type="journal article" date="2023" name="GigaByte">
        <title>Genome assembly of the bearded iris, Iris pallida Lam.</title>
        <authorList>
            <person name="Bruccoleri R.E."/>
            <person name="Oakeley E.J."/>
            <person name="Faust A.M.E."/>
            <person name="Altorfer M."/>
            <person name="Dessus-Babus S."/>
            <person name="Burckhardt D."/>
            <person name="Oertli M."/>
            <person name="Naumann U."/>
            <person name="Petersen F."/>
            <person name="Wong J."/>
        </authorList>
    </citation>
    <scope>NUCLEOTIDE SEQUENCE</scope>
    <source>
        <strain evidence="10">GSM-AAB239-AS_SAM_17_03QT</strain>
    </source>
</reference>
<dbReference type="InterPro" id="IPR004827">
    <property type="entry name" value="bZIP"/>
</dbReference>
<keyword evidence="7" id="KW-0175">Coiled coil</keyword>
<dbReference type="GO" id="GO:0005634">
    <property type="term" value="C:nucleus"/>
    <property type="evidence" value="ECO:0007669"/>
    <property type="project" value="UniProtKB-SubCell"/>
</dbReference>
<gene>
    <name evidence="10" type="ORF">M6B38_261735</name>
</gene>
<dbReference type="PROSITE" id="PS50217">
    <property type="entry name" value="BZIP"/>
    <property type="match status" value="1"/>
</dbReference>
<dbReference type="GO" id="GO:0045893">
    <property type="term" value="P:positive regulation of DNA-templated transcription"/>
    <property type="evidence" value="ECO:0007669"/>
    <property type="project" value="InterPro"/>
</dbReference>
<comment type="caution">
    <text evidence="10">The sequence shown here is derived from an EMBL/GenBank/DDBJ whole genome shotgun (WGS) entry which is preliminary data.</text>
</comment>
<feature type="compositionally biased region" description="Low complexity" evidence="8">
    <location>
        <begin position="1"/>
        <end position="16"/>
    </location>
</feature>
<dbReference type="GO" id="GO:0003677">
    <property type="term" value="F:DNA binding"/>
    <property type="evidence" value="ECO:0007669"/>
    <property type="project" value="UniProtKB-KW"/>
</dbReference>
<feature type="compositionally biased region" description="Polar residues" evidence="8">
    <location>
        <begin position="42"/>
        <end position="51"/>
    </location>
</feature>
<evidence type="ECO:0000256" key="1">
    <source>
        <dbReference type="ARBA" id="ARBA00004123"/>
    </source>
</evidence>
<dbReference type="PANTHER" id="PTHR22952:SF392">
    <property type="entry name" value="BZIP TRANSCRIPTION FACTOR 12"/>
    <property type="match status" value="1"/>
</dbReference>
<protein>
    <recommendedName>
        <fullName evidence="9">BZIP domain-containing protein</fullName>
    </recommendedName>
</protein>
<feature type="region of interest" description="Disordered" evidence="8">
    <location>
        <begin position="119"/>
        <end position="138"/>
    </location>
</feature>
<feature type="region of interest" description="Disordered" evidence="8">
    <location>
        <begin position="41"/>
        <end position="61"/>
    </location>
</feature>
<name>A0AAX6IDI4_IRIPA</name>
<evidence type="ECO:0000256" key="6">
    <source>
        <dbReference type="ARBA" id="ARBA00023242"/>
    </source>
</evidence>
<proteinExistence type="predicted"/>
<evidence type="ECO:0000256" key="7">
    <source>
        <dbReference type="SAM" id="Coils"/>
    </source>
</evidence>
<keyword evidence="6" id="KW-0539">Nucleus</keyword>
<sequence length="225" mass="24633">MASSRVMASSASSANSEFTRQSSAYSLTSLGSMNIDELFRTIDNSTSTPSDPLSRHPGSALAPKAEHWIADIDASAPSAPAPTEGEMTLEDFLARAGALTEEEAAAAAAAAASAFGTPADVLDRSSSGGRGKKKREAMDPVDKAVMQRHKRMIKNRESAARSRERKQAYTVELEFLVTQLEEENAKLRSYQEEQTRMRHKQLLESLIPVTEQRKPLRPLLRSRTI</sequence>
<keyword evidence="2" id="KW-0938">Abscisic acid signaling pathway</keyword>
<organism evidence="10 11">
    <name type="scientific">Iris pallida</name>
    <name type="common">Sweet iris</name>
    <dbReference type="NCBI Taxonomy" id="29817"/>
    <lineage>
        <taxon>Eukaryota</taxon>
        <taxon>Viridiplantae</taxon>
        <taxon>Streptophyta</taxon>
        <taxon>Embryophyta</taxon>
        <taxon>Tracheophyta</taxon>
        <taxon>Spermatophyta</taxon>
        <taxon>Magnoliopsida</taxon>
        <taxon>Liliopsida</taxon>
        <taxon>Asparagales</taxon>
        <taxon>Iridaceae</taxon>
        <taxon>Iridoideae</taxon>
        <taxon>Irideae</taxon>
        <taxon>Iris</taxon>
    </lineage>
</organism>
<evidence type="ECO:0000256" key="3">
    <source>
        <dbReference type="ARBA" id="ARBA00023015"/>
    </source>
</evidence>
<reference evidence="10" key="2">
    <citation type="submission" date="2023-04" db="EMBL/GenBank/DDBJ databases">
        <authorList>
            <person name="Bruccoleri R.E."/>
            <person name="Oakeley E.J."/>
            <person name="Faust A.-M."/>
            <person name="Dessus-Babus S."/>
            <person name="Altorfer M."/>
            <person name="Burckhardt D."/>
            <person name="Oertli M."/>
            <person name="Naumann U."/>
            <person name="Petersen F."/>
            <person name="Wong J."/>
        </authorList>
    </citation>
    <scope>NUCLEOTIDE SEQUENCE</scope>
    <source>
        <strain evidence="10">GSM-AAB239-AS_SAM_17_03QT</strain>
        <tissue evidence="10">Leaf</tissue>
    </source>
</reference>
<evidence type="ECO:0000256" key="2">
    <source>
        <dbReference type="ARBA" id="ARBA00022682"/>
    </source>
</evidence>
<evidence type="ECO:0000259" key="9">
    <source>
        <dbReference type="PROSITE" id="PS50217"/>
    </source>
</evidence>
<dbReference type="Proteomes" id="UP001140949">
    <property type="component" value="Unassembled WGS sequence"/>
</dbReference>
<evidence type="ECO:0000313" key="11">
    <source>
        <dbReference type="Proteomes" id="UP001140949"/>
    </source>
</evidence>
<comment type="subcellular location">
    <subcellularLocation>
        <location evidence="1">Nucleus</location>
    </subcellularLocation>
</comment>
<dbReference type="FunFam" id="1.20.5.170:FF:000036">
    <property type="entry name" value="ABSCISIC ACID-INSENSITIVE 5-like protein 2"/>
    <property type="match status" value="1"/>
</dbReference>
<keyword evidence="11" id="KW-1185">Reference proteome</keyword>
<dbReference type="PROSITE" id="PS00036">
    <property type="entry name" value="BZIP_BASIC"/>
    <property type="match status" value="1"/>
</dbReference>
<feature type="coiled-coil region" evidence="7">
    <location>
        <begin position="166"/>
        <end position="200"/>
    </location>
</feature>
<feature type="domain" description="BZIP" evidence="9">
    <location>
        <begin position="145"/>
        <end position="189"/>
    </location>
</feature>
<accession>A0AAX6IDI4</accession>
<dbReference type="GO" id="GO:0003700">
    <property type="term" value="F:DNA-binding transcription factor activity"/>
    <property type="evidence" value="ECO:0007669"/>
    <property type="project" value="InterPro"/>
</dbReference>
<dbReference type="SMART" id="SM00338">
    <property type="entry name" value="BRLZ"/>
    <property type="match status" value="1"/>
</dbReference>
<dbReference type="Pfam" id="PF00170">
    <property type="entry name" value="bZIP_1"/>
    <property type="match status" value="1"/>
</dbReference>
<keyword evidence="5" id="KW-0804">Transcription</keyword>